<protein>
    <recommendedName>
        <fullName evidence="6">TIGR01777 family protein</fullName>
    </recommendedName>
</protein>
<feature type="domain" description="DUF1731" evidence="3">
    <location>
        <begin position="248"/>
        <end position="288"/>
    </location>
</feature>
<dbReference type="SUPFAM" id="SSF51735">
    <property type="entry name" value="NAD(P)-binding Rossmann-fold domains"/>
    <property type="match status" value="1"/>
</dbReference>
<evidence type="ECO:0000259" key="2">
    <source>
        <dbReference type="Pfam" id="PF01370"/>
    </source>
</evidence>
<evidence type="ECO:0008006" key="6">
    <source>
        <dbReference type="Google" id="ProtNLM"/>
    </source>
</evidence>
<dbReference type="RefSeq" id="WP_179787374.1">
    <property type="nucleotide sequence ID" value="NZ_BAAARR010000010.1"/>
</dbReference>
<name>A0A852ZJF4_9ACTN</name>
<dbReference type="PANTHER" id="PTHR11092:SF0">
    <property type="entry name" value="EPIMERASE FAMILY PROTEIN SDR39U1"/>
    <property type="match status" value="1"/>
</dbReference>
<evidence type="ECO:0000259" key="3">
    <source>
        <dbReference type="Pfam" id="PF08338"/>
    </source>
</evidence>
<dbReference type="AlphaFoldDB" id="A0A852ZJF4"/>
<dbReference type="InterPro" id="IPR036291">
    <property type="entry name" value="NAD(P)-bd_dom_sf"/>
</dbReference>
<evidence type="ECO:0000256" key="1">
    <source>
        <dbReference type="ARBA" id="ARBA00009353"/>
    </source>
</evidence>
<dbReference type="InterPro" id="IPR010099">
    <property type="entry name" value="SDR39U1"/>
</dbReference>
<evidence type="ECO:0000313" key="5">
    <source>
        <dbReference type="Proteomes" id="UP000579605"/>
    </source>
</evidence>
<comment type="caution">
    <text evidence="4">The sequence shown here is derived from an EMBL/GenBank/DDBJ whole genome shotgun (WGS) entry which is preliminary data.</text>
</comment>
<dbReference type="Proteomes" id="UP000579605">
    <property type="component" value="Unassembled WGS sequence"/>
</dbReference>
<gene>
    <name evidence="4" type="ORF">F4554_002327</name>
</gene>
<dbReference type="Gene3D" id="3.40.50.720">
    <property type="entry name" value="NAD(P)-binding Rossmann-like Domain"/>
    <property type="match status" value="1"/>
</dbReference>
<feature type="domain" description="NAD-dependent epimerase/dehydratase" evidence="2">
    <location>
        <begin position="5"/>
        <end position="212"/>
    </location>
</feature>
<dbReference type="InterPro" id="IPR013549">
    <property type="entry name" value="DUF1731"/>
</dbReference>
<dbReference type="Pfam" id="PF01370">
    <property type="entry name" value="Epimerase"/>
    <property type="match status" value="1"/>
</dbReference>
<dbReference type="EMBL" id="JACBZH010000001">
    <property type="protein sequence ID" value="NYH89689.1"/>
    <property type="molecule type" value="Genomic_DNA"/>
</dbReference>
<comment type="similarity">
    <text evidence="1">Belongs to the NAD(P)-dependent epimerase/dehydratase family. SDR39U1 subfamily.</text>
</comment>
<organism evidence="4 5">
    <name type="scientific">Actinopolymorpha rutila</name>
    <dbReference type="NCBI Taxonomy" id="446787"/>
    <lineage>
        <taxon>Bacteria</taxon>
        <taxon>Bacillati</taxon>
        <taxon>Actinomycetota</taxon>
        <taxon>Actinomycetes</taxon>
        <taxon>Propionibacteriales</taxon>
        <taxon>Actinopolymorphaceae</taxon>
        <taxon>Actinopolymorpha</taxon>
    </lineage>
</organism>
<dbReference type="InterPro" id="IPR001509">
    <property type="entry name" value="Epimerase_deHydtase"/>
</dbReference>
<dbReference type="PANTHER" id="PTHR11092">
    <property type="entry name" value="SUGAR NUCLEOTIDE EPIMERASE RELATED"/>
    <property type="match status" value="1"/>
</dbReference>
<keyword evidence="5" id="KW-1185">Reference proteome</keyword>
<sequence>MRFVLAGGSGFLGQALRTRLTGEGHEVTQLVRRPPQAADQRRWDPDRGQVDAEVLAGADAVVNLAGANLGRVPWTSSYRQTIRTSRLGTTSTLARALAELPDPPVFVSGSATGYYGKDRGDLLLDEDSPAGDGFLAELCRDWEAATDPADRAGVRVVHLRTSPVLDRSGGVFKLMERQFRLGAGGRLGSGRQYLPMIALDDWLSAVQFLVDRADARGPYNLTIPEPATNAEFTKALGAALHRPTLLPVPAVALRTALGEFSAEMLGSVRLMPRRLLDAGFTFAAPDVTALVDSALHRR</sequence>
<evidence type="ECO:0000313" key="4">
    <source>
        <dbReference type="EMBL" id="NYH89689.1"/>
    </source>
</evidence>
<dbReference type="NCBIfam" id="TIGR01777">
    <property type="entry name" value="yfcH"/>
    <property type="match status" value="1"/>
</dbReference>
<reference evidence="4 5" key="1">
    <citation type="submission" date="2020-07" db="EMBL/GenBank/DDBJ databases">
        <title>Sequencing the genomes of 1000 actinobacteria strains.</title>
        <authorList>
            <person name="Klenk H.-P."/>
        </authorList>
    </citation>
    <scope>NUCLEOTIDE SEQUENCE [LARGE SCALE GENOMIC DNA]</scope>
    <source>
        <strain evidence="4 5">DSM 18448</strain>
    </source>
</reference>
<proteinExistence type="inferred from homology"/>
<dbReference type="Pfam" id="PF08338">
    <property type="entry name" value="DUF1731"/>
    <property type="match status" value="1"/>
</dbReference>
<accession>A0A852ZJF4</accession>